<dbReference type="GO" id="GO:0008360">
    <property type="term" value="P:regulation of cell shape"/>
    <property type="evidence" value="ECO:0007669"/>
    <property type="project" value="UniProtKB-UniRule"/>
</dbReference>
<keyword evidence="3" id="KW-0808">Transferase</keyword>
<keyword evidence="5 7" id="KW-0573">Peptidoglycan synthesis</keyword>
<dbReference type="GO" id="GO:0071972">
    <property type="term" value="F:peptidoglycan L,D-transpeptidase activity"/>
    <property type="evidence" value="ECO:0007669"/>
    <property type="project" value="TreeGrafter"/>
</dbReference>
<dbReference type="GO" id="GO:0071555">
    <property type="term" value="P:cell wall organization"/>
    <property type="evidence" value="ECO:0007669"/>
    <property type="project" value="UniProtKB-UniRule"/>
</dbReference>
<feature type="active site" description="Proton donor/acceptor" evidence="7">
    <location>
        <position position="183"/>
    </location>
</feature>
<dbReference type="GO" id="GO:0018104">
    <property type="term" value="P:peptidoglycan-protein cross-linking"/>
    <property type="evidence" value="ECO:0007669"/>
    <property type="project" value="TreeGrafter"/>
</dbReference>
<dbReference type="InterPro" id="IPR005490">
    <property type="entry name" value="LD_TPept_cat_dom"/>
</dbReference>
<dbReference type="PANTHER" id="PTHR30582:SF2">
    <property type="entry name" value="L,D-TRANSPEPTIDASE YCIB-RELATED"/>
    <property type="match status" value="1"/>
</dbReference>
<dbReference type="GO" id="GO:0016740">
    <property type="term" value="F:transferase activity"/>
    <property type="evidence" value="ECO:0007669"/>
    <property type="project" value="UniProtKB-KW"/>
</dbReference>
<name>A0A975G944_9BACT</name>
<feature type="domain" description="L,D-TPase catalytic" evidence="9">
    <location>
        <begin position="83"/>
        <end position="220"/>
    </location>
</feature>
<dbReference type="Proteomes" id="UP000676169">
    <property type="component" value="Chromosome"/>
</dbReference>
<sequence>MNPAKFLTTAAAALAVVFLSSCANQASKTQQPTTDASGKWVNPNKPGTYEYFQAELKNPNTKDAWKGVWKNEEVLSRTNDSNSRVLISLSKQRGYLMNGEDVAIDYPVCSGIPSRPTPPGSYNILEKVVDKRSNRYGKILDAAGEVTNGNADVQLDAIPEGGRFEGAEMRYWMRLTWDGVGHHIGPVRRRPASHACVRGPSAVMPIVYSKVKVGTSVKVED</sequence>
<keyword evidence="6 7" id="KW-0961">Cell wall biogenesis/degradation</keyword>
<feature type="active site" description="Nucleophile" evidence="7">
    <location>
        <position position="196"/>
    </location>
</feature>
<accession>A0A975G944</accession>
<evidence type="ECO:0000256" key="7">
    <source>
        <dbReference type="PROSITE-ProRule" id="PRU01373"/>
    </source>
</evidence>
<dbReference type="RefSeq" id="WP_211631251.1">
    <property type="nucleotide sequence ID" value="NZ_CP073100.1"/>
</dbReference>
<dbReference type="PROSITE" id="PS51257">
    <property type="entry name" value="PROKAR_LIPOPROTEIN"/>
    <property type="match status" value="1"/>
</dbReference>
<dbReference type="SUPFAM" id="SSF141523">
    <property type="entry name" value="L,D-transpeptidase catalytic domain-like"/>
    <property type="match status" value="1"/>
</dbReference>
<evidence type="ECO:0000313" key="10">
    <source>
        <dbReference type="EMBL" id="QUE51112.1"/>
    </source>
</evidence>
<dbReference type="PANTHER" id="PTHR30582">
    <property type="entry name" value="L,D-TRANSPEPTIDASE"/>
    <property type="match status" value="1"/>
</dbReference>
<evidence type="ECO:0000256" key="8">
    <source>
        <dbReference type="SAM" id="SignalP"/>
    </source>
</evidence>
<evidence type="ECO:0000256" key="2">
    <source>
        <dbReference type="ARBA" id="ARBA00005992"/>
    </source>
</evidence>
<reference evidence="10" key="1">
    <citation type="submission" date="2021-04" db="EMBL/GenBank/DDBJ databases">
        <title>Luteolibacter sp. 32A isolated from the skin of an Anderson's salamander (Ambystoma andersonii).</title>
        <authorList>
            <person name="Spergser J."/>
            <person name="Busse H.-J."/>
        </authorList>
    </citation>
    <scope>NUCLEOTIDE SEQUENCE</scope>
    <source>
        <strain evidence="10">32A</strain>
    </source>
</reference>
<evidence type="ECO:0000256" key="5">
    <source>
        <dbReference type="ARBA" id="ARBA00022984"/>
    </source>
</evidence>
<proteinExistence type="inferred from homology"/>
<dbReference type="EMBL" id="CP073100">
    <property type="protein sequence ID" value="QUE51112.1"/>
    <property type="molecule type" value="Genomic_DNA"/>
</dbReference>
<keyword evidence="8" id="KW-0732">Signal</keyword>
<evidence type="ECO:0000256" key="3">
    <source>
        <dbReference type="ARBA" id="ARBA00022679"/>
    </source>
</evidence>
<dbReference type="KEGG" id="lamb:KBB96_19935"/>
<gene>
    <name evidence="10" type="ORF">KBB96_19935</name>
</gene>
<organism evidence="10 11">
    <name type="scientific">Luteolibacter ambystomatis</name>
    <dbReference type="NCBI Taxonomy" id="2824561"/>
    <lineage>
        <taxon>Bacteria</taxon>
        <taxon>Pseudomonadati</taxon>
        <taxon>Verrucomicrobiota</taxon>
        <taxon>Verrucomicrobiia</taxon>
        <taxon>Verrucomicrobiales</taxon>
        <taxon>Verrucomicrobiaceae</taxon>
        <taxon>Luteolibacter</taxon>
    </lineage>
</organism>
<comment type="pathway">
    <text evidence="1 7">Cell wall biogenesis; peptidoglycan biosynthesis.</text>
</comment>
<dbReference type="InterPro" id="IPR050979">
    <property type="entry name" value="LD-transpeptidase"/>
</dbReference>
<evidence type="ECO:0000259" key="9">
    <source>
        <dbReference type="PROSITE" id="PS52029"/>
    </source>
</evidence>
<keyword evidence="4 7" id="KW-0133">Cell shape</keyword>
<dbReference type="PROSITE" id="PS52029">
    <property type="entry name" value="LD_TPASE"/>
    <property type="match status" value="1"/>
</dbReference>
<dbReference type="Gene3D" id="2.40.440.10">
    <property type="entry name" value="L,D-transpeptidase catalytic domain-like"/>
    <property type="match status" value="1"/>
</dbReference>
<dbReference type="GO" id="GO:0005576">
    <property type="term" value="C:extracellular region"/>
    <property type="evidence" value="ECO:0007669"/>
    <property type="project" value="TreeGrafter"/>
</dbReference>
<dbReference type="CDD" id="cd16913">
    <property type="entry name" value="YkuD_like"/>
    <property type="match status" value="1"/>
</dbReference>
<dbReference type="Pfam" id="PF03734">
    <property type="entry name" value="YkuD"/>
    <property type="match status" value="1"/>
</dbReference>
<feature type="chain" id="PRO_5036894146" evidence="8">
    <location>
        <begin position="26"/>
        <end position="221"/>
    </location>
</feature>
<protein>
    <submittedName>
        <fullName evidence="10">L,D-transpeptidase</fullName>
    </submittedName>
</protein>
<keyword evidence="11" id="KW-1185">Reference proteome</keyword>
<comment type="similarity">
    <text evidence="2">Belongs to the YkuD family.</text>
</comment>
<evidence type="ECO:0000256" key="6">
    <source>
        <dbReference type="ARBA" id="ARBA00023316"/>
    </source>
</evidence>
<evidence type="ECO:0000256" key="1">
    <source>
        <dbReference type="ARBA" id="ARBA00004752"/>
    </source>
</evidence>
<feature type="signal peptide" evidence="8">
    <location>
        <begin position="1"/>
        <end position="25"/>
    </location>
</feature>
<dbReference type="InterPro" id="IPR038063">
    <property type="entry name" value="Transpep_catalytic_dom"/>
</dbReference>
<evidence type="ECO:0000313" key="11">
    <source>
        <dbReference type="Proteomes" id="UP000676169"/>
    </source>
</evidence>
<dbReference type="AlphaFoldDB" id="A0A975G944"/>
<evidence type="ECO:0000256" key="4">
    <source>
        <dbReference type="ARBA" id="ARBA00022960"/>
    </source>
</evidence>